<feature type="domain" description="Lon N-terminal" evidence="2">
    <location>
        <begin position="11"/>
        <end position="198"/>
    </location>
</feature>
<keyword evidence="1" id="KW-0812">Transmembrane</keyword>
<evidence type="ECO:0000256" key="1">
    <source>
        <dbReference type="SAM" id="Phobius"/>
    </source>
</evidence>
<dbReference type="Gene3D" id="1.20.58.1480">
    <property type="match status" value="1"/>
</dbReference>
<dbReference type="Pfam" id="PF02190">
    <property type="entry name" value="LON_substr_bdg"/>
    <property type="match status" value="1"/>
</dbReference>
<dbReference type="GO" id="GO:0004252">
    <property type="term" value="F:serine-type endopeptidase activity"/>
    <property type="evidence" value="ECO:0007669"/>
    <property type="project" value="UniProtKB-EC"/>
</dbReference>
<keyword evidence="1" id="KW-1133">Transmembrane helix</keyword>
<dbReference type="PANTHER" id="PTHR46732">
    <property type="entry name" value="ATP-DEPENDENT PROTEASE LA (LON) DOMAIN PROTEIN"/>
    <property type="match status" value="1"/>
</dbReference>
<dbReference type="PROSITE" id="PS51787">
    <property type="entry name" value="LON_N"/>
    <property type="match status" value="1"/>
</dbReference>
<dbReference type="Gene3D" id="2.30.130.40">
    <property type="entry name" value="LON domain-like"/>
    <property type="match status" value="1"/>
</dbReference>
<dbReference type="STRING" id="1527444.ucyna2_00909"/>
<dbReference type="AlphaFoldDB" id="A0A086CGH0"/>
<dbReference type="PANTHER" id="PTHR46732:SF8">
    <property type="entry name" value="ATP-DEPENDENT PROTEASE LA (LON) DOMAIN PROTEIN"/>
    <property type="match status" value="1"/>
</dbReference>
<keyword evidence="1" id="KW-0472">Membrane</keyword>
<accession>A0A086CGH0</accession>
<dbReference type="Proteomes" id="UP000028922">
    <property type="component" value="Unassembled WGS sequence"/>
</dbReference>
<protein>
    <submittedName>
        <fullName evidence="3">Peptidase S16, lon domain protein</fullName>
        <ecNumber evidence="3">3.4.21.53</ecNumber>
    </submittedName>
</protein>
<organism evidence="3 4">
    <name type="scientific">Candidatus Atelocyanobacterium thalassa isolate SIO64986</name>
    <dbReference type="NCBI Taxonomy" id="1527444"/>
    <lineage>
        <taxon>Bacteria</taxon>
        <taxon>Bacillati</taxon>
        <taxon>Cyanobacteriota</taxon>
        <taxon>Cyanophyceae</taxon>
        <taxon>Oscillatoriophycideae</taxon>
        <taxon>Chroococcales</taxon>
        <taxon>Aphanothecaceae</taxon>
        <taxon>Candidatus Atelocyanobacterium</taxon>
        <taxon>Candidatus Atelocyanobacterium thalassae</taxon>
    </lineage>
</organism>
<evidence type="ECO:0000313" key="3">
    <source>
        <dbReference type="EMBL" id="KFF41284.1"/>
    </source>
</evidence>
<proteinExistence type="predicted"/>
<dbReference type="InterPro" id="IPR003111">
    <property type="entry name" value="Lon_prtase_N"/>
</dbReference>
<dbReference type="InterPro" id="IPR015947">
    <property type="entry name" value="PUA-like_sf"/>
</dbReference>
<gene>
    <name evidence="3" type="ORF">ucyna2_00909</name>
</gene>
<evidence type="ECO:0000313" key="4">
    <source>
        <dbReference type="Proteomes" id="UP000028922"/>
    </source>
</evidence>
<reference evidence="3 4" key="1">
    <citation type="submission" date="2014-08" db="EMBL/GenBank/DDBJ databases">
        <title>Comparative genomics reveals surprising divergence of two closely related strains of uncultivated UCYN-A cyanobacteria.</title>
        <authorList>
            <person name="Bombar D."/>
            <person name="Heller P."/>
            <person name="Sanchez-Baracaldo P."/>
            <person name="Carter B.J."/>
            <person name="Zert J.P."/>
        </authorList>
    </citation>
    <scope>NUCLEOTIDE SEQUENCE [LARGE SCALE GENOMIC DNA]</scope>
</reference>
<dbReference type="InterPro" id="IPR046336">
    <property type="entry name" value="Lon_prtase_N_sf"/>
</dbReference>
<feature type="transmembrane region" description="Helical" evidence="1">
    <location>
        <begin position="12"/>
        <end position="32"/>
    </location>
</feature>
<name>A0A086CGH0_9CHRO</name>
<dbReference type="EC" id="3.4.21.53" evidence="3"/>
<dbReference type="SMART" id="SM00464">
    <property type="entry name" value="LON"/>
    <property type="match status" value="1"/>
</dbReference>
<dbReference type="EMBL" id="JPSP01000010">
    <property type="protein sequence ID" value="KFF41284.1"/>
    <property type="molecule type" value="Genomic_DNA"/>
</dbReference>
<keyword evidence="3" id="KW-0378">Hydrolase</keyword>
<evidence type="ECO:0000259" key="2">
    <source>
        <dbReference type="PROSITE" id="PS51787"/>
    </source>
</evidence>
<comment type="caution">
    <text evidence="3">The sequence shown here is derived from an EMBL/GenBank/DDBJ whole genome shotgun (WGS) entry which is preliminary data.</text>
</comment>
<dbReference type="SUPFAM" id="SSF88697">
    <property type="entry name" value="PUA domain-like"/>
    <property type="match status" value="1"/>
</dbReference>
<sequence>MVLMVPTIQLLPLFPLSKIVLFPGHTLLLYIVEFCHRTMISDILEGSHCFGVVNKNPTNGNMESIGVCAEVVRFQNFSNDHMELIISGQKRFRILKYTKEKPYKIGLVEWLQDKRTTQNLYPLSNEVKQLLQDVIHLSAKLMNQEVGLPNNLPILPLELSYLIGASLRGMATEQQILLETQETQNRLQRELKILTIIRNHLAAKVSLKDIF</sequence>
<dbReference type="eggNOG" id="COG2802">
    <property type="taxonomic scope" value="Bacteria"/>
</dbReference>